<reference evidence="3 4" key="1">
    <citation type="submission" date="2016-06" db="EMBL/GenBank/DDBJ databases">
        <authorList>
            <person name="Kjaerup R.B."/>
            <person name="Dalgaard T.S."/>
            <person name="Juul-Madsen H.R."/>
        </authorList>
    </citation>
    <scope>NUCLEOTIDE SEQUENCE [LARGE SCALE GENOMIC DNA]</scope>
</reference>
<evidence type="ECO:0000256" key="2">
    <source>
        <dbReference type="ARBA" id="ARBA00023604"/>
    </source>
</evidence>
<dbReference type="Proteomes" id="UP000215127">
    <property type="component" value="Chromosome 13"/>
</dbReference>
<evidence type="ECO:0000313" key="3">
    <source>
        <dbReference type="EMBL" id="SMQ56274.1"/>
    </source>
</evidence>
<evidence type="ECO:0000256" key="1">
    <source>
        <dbReference type="ARBA" id="ARBA00023002"/>
    </source>
</evidence>
<keyword evidence="4" id="KW-1185">Reference proteome</keyword>
<name>A0A1X7S999_ZYMT9</name>
<comment type="similarity">
    <text evidence="2">Belongs to the asaB hydroxylase/desaturase family.</text>
</comment>
<sequence length="312" mass="35406">MATTTTQQHVHTFSTHNHVAPALKVTSKPRKHDVETILNFHKDNEDGSPPAPTYVGRPETYERPVDAHKVTTHDVTGDEDKYTLDSHGFQLVPSVSGEKDFLDDDVIKETYYKEIDQLLKDVTGATRTFIFDHTIRRPTPATASDPAQEDQTSPKLNLRGPVRRVHIDQSYSAALSRVPHHLPSEADHLLRGRVQIINVWRPIRTVLRDPLAVAQSQSVAEEDLVPIGLIYDTRKGETLSVKHAEGQKWFYKHHQTPEEVVLIRCFDNRAEDGVRAKRVPHSAFEVEGTEAEEERESIEVRCLVFHENDVVD</sequence>
<dbReference type="InterPro" id="IPR044053">
    <property type="entry name" value="AsaB-like"/>
</dbReference>
<evidence type="ECO:0008006" key="5">
    <source>
        <dbReference type="Google" id="ProtNLM"/>
    </source>
</evidence>
<proteinExistence type="inferred from homology"/>
<accession>A0A1X7S999</accession>
<dbReference type="GO" id="GO:0016491">
    <property type="term" value="F:oxidoreductase activity"/>
    <property type="evidence" value="ECO:0007669"/>
    <property type="project" value="UniProtKB-KW"/>
</dbReference>
<dbReference type="PANTHER" id="PTHR34598">
    <property type="entry name" value="BLL6449 PROTEIN"/>
    <property type="match status" value="1"/>
</dbReference>
<protein>
    <recommendedName>
        <fullName evidence="5">Methyltransferase</fullName>
    </recommendedName>
</protein>
<gene>
    <name evidence="3" type="ORF">ZT3D7_G11429</name>
</gene>
<dbReference type="EMBL" id="LT853704">
    <property type="protein sequence ID" value="SMQ56274.1"/>
    <property type="molecule type" value="Genomic_DNA"/>
</dbReference>
<dbReference type="PANTHER" id="PTHR34598:SF3">
    <property type="entry name" value="OXIDOREDUCTASE AN1597"/>
    <property type="match status" value="1"/>
</dbReference>
<dbReference type="NCBIfam" id="NF041278">
    <property type="entry name" value="CmcJ_NvfI_EfuI"/>
    <property type="match status" value="1"/>
</dbReference>
<organism evidence="3 4">
    <name type="scientific">Zymoseptoria tritici (strain ST99CH_3D7)</name>
    <dbReference type="NCBI Taxonomy" id="1276538"/>
    <lineage>
        <taxon>Eukaryota</taxon>
        <taxon>Fungi</taxon>
        <taxon>Dikarya</taxon>
        <taxon>Ascomycota</taxon>
        <taxon>Pezizomycotina</taxon>
        <taxon>Dothideomycetes</taxon>
        <taxon>Dothideomycetidae</taxon>
        <taxon>Mycosphaerellales</taxon>
        <taxon>Mycosphaerellaceae</taxon>
        <taxon>Zymoseptoria</taxon>
    </lineage>
</organism>
<dbReference type="STRING" id="1276538.A0A1X7S999"/>
<keyword evidence="1" id="KW-0560">Oxidoreductase</keyword>
<evidence type="ECO:0000313" key="4">
    <source>
        <dbReference type="Proteomes" id="UP000215127"/>
    </source>
</evidence>
<dbReference type="AlphaFoldDB" id="A0A1X7S999"/>